<dbReference type="InterPro" id="IPR001138">
    <property type="entry name" value="Zn2Cys6_DnaBD"/>
</dbReference>
<sequence>MRSRTGCQTCRQRKLKCDEEKPVCGQCRRGSRECRPSDGVVFRHQQNASMNRNRDDEAGDSSGRLGSFYAYKDTFNEDNVWVDVPKNVTFLNITDPFNMEATPEPDSLDTSRTRDMPGFEGREGENFPQIPFDDAPGLEALSAAATSNYGYIRPLSTTAHAPGSTIIAHPSSNNLNFILNPAVPEGVIGIAAKPIIEHEIAFLLRHFSETAGQWMDLYDQGCYFAQLVPVQALLNPLLKYSACAYAAKQLGRVQGRKAVVGGNVTDQAEMELFPNPETVDWEYLGAKYYDKAIQLLMEELSNSRAQEMSVTPIAEQPFTPQSAVHSPRITPNVPVHRRHNLPSPNTNKSDETLAAVAILCVYEFLDNANTAWSRHLSGTKSLFDMAENEGMMPVRSPTSASSISERVKPSRARKAAFWNFARQDFLAAFINEGQTRLNTEDLELWRAAGLHIDEHGFVMPSNTEDFHYPDRLIVMREDMIANALIWLLSKIINFIASGDSIDNIYPQNPASPNGIIGINQMVLLERWKELERELDIWYQGLPETFKPCAKLDPISDGSISAHSPKAIFWEICFQICGIALGRPEGSVRIQQVQPLFVAGQCLTDKKERNAVLILLRGIEADLGWATDYRVKQLLREWKWDEE</sequence>
<dbReference type="AlphaFoldDB" id="A0A0C3GV55"/>
<dbReference type="PANTHER" id="PTHR37534">
    <property type="entry name" value="TRANSCRIPTIONAL ACTIVATOR PROTEIN UGA3"/>
    <property type="match status" value="1"/>
</dbReference>
<name>A0A0C3GV55_OIDMZ</name>
<dbReference type="GO" id="GO:0000981">
    <property type="term" value="F:DNA-binding transcription factor activity, RNA polymerase II-specific"/>
    <property type="evidence" value="ECO:0007669"/>
    <property type="project" value="InterPro"/>
</dbReference>
<protein>
    <recommendedName>
        <fullName evidence="3">Zn(2)-C6 fungal-type domain-containing protein</fullName>
    </recommendedName>
</protein>
<organism evidence="4 5">
    <name type="scientific">Oidiodendron maius (strain Zn)</name>
    <dbReference type="NCBI Taxonomy" id="913774"/>
    <lineage>
        <taxon>Eukaryota</taxon>
        <taxon>Fungi</taxon>
        <taxon>Dikarya</taxon>
        <taxon>Ascomycota</taxon>
        <taxon>Pezizomycotina</taxon>
        <taxon>Leotiomycetes</taxon>
        <taxon>Leotiomycetes incertae sedis</taxon>
        <taxon>Myxotrichaceae</taxon>
        <taxon>Oidiodendron</taxon>
    </lineage>
</organism>
<gene>
    <name evidence="4" type="ORF">OIDMADRAFT_45534</name>
</gene>
<evidence type="ECO:0000256" key="1">
    <source>
        <dbReference type="ARBA" id="ARBA00004123"/>
    </source>
</evidence>
<dbReference type="HOGENOM" id="CLU_013869_1_0_1"/>
<dbReference type="Proteomes" id="UP000054321">
    <property type="component" value="Unassembled WGS sequence"/>
</dbReference>
<dbReference type="GO" id="GO:0005634">
    <property type="term" value="C:nucleus"/>
    <property type="evidence" value="ECO:0007669"/>
    <property type="project" value="UniProtKB-SubCell"/>
</dbReference>
<reference evidence="5" key="2">
    <citation type="submission" date="2015-01" db="EMBL/GenBank/DDBJ databases">
        <title>Evolutionary Origins and Diversification of the Mycorrhizal Mutualists.</title>
        <authorList>
            <consortium name="DOE Joint Genome Institute"/>
            <consortium name="Mycorrhizal Genomics Consortium"/>
            <person name="Kohler A."/>
            <person name="Kuo A."/>
            <person name="Nagy L.G."/>
            <person name="Floudas D."/>
            <person name="Copeland A."/>
            <person name="Barry K.W."/>
            <person name="Cichocki N."/>
            <person name="Veneault-Fourrey C."/>
            <person name="LaButti K."/>
            <person name="Lindquist E.A."/>
            <person name="Lipzen A."/>
            <person name="Lundell T."/>
            <person name="Morin E."/>
            <person name="Murat C."/>
            <person name="Riley R."/>
            <person name="Ohm R."/>
            <person name="Sun H."/>
            <person name="Tunlid A."/>
            <person name="Henrissat B."/>
            <person name="Grigoriev I.V."/>
            <person name="Hibbett D.S."/>
            <person name="Martin F."/>
        </authorList>
    </citation>
    <scope>NUCLEOTIDE SEQUENCE [LARGE SCALE GENOMIC DNA]</scope>
    <source>
        <strain evidence="5">Zn</strain>
    </source>
</reference>
<dbReference type="GO" id="GO:0000976">
    <property type="term" value="F:transcription cis-regulatory region binding"/>
    <property type="evidence" value="ECO:0007669"/>
    <property type="project" value="TreeGrafter"/>
</dbReference>
<dbReference type="GO" id="GO:0045944">
    <property type="term" value="P:positive regulation of transcription by RNA polymerase II"/>
    <property type="evidence" value="ECO:0007669"/>
    <property type="project" value="TreeGrafter"/>
</dbReference>
<dbReference type="InterPro" id="IPR021858">
    <property type="entry name" value="Fun_TF"/>
</dbReference>
<dbReference type="CDD" id="cd00067">
    <property type="entry name" value="GAL4"/>
    <property type="match status" value="1"/>
</dbReference>
<accession>A0A0C3GV55</accession>
<evidence type="ECO:0000313" key="4">
    <source>
        <dbReference type="EMBL" id="KIM95124.1"/>
    </source>
</evidence>
<dbReference type="STRING" id="913774.A0A0C3GV55"/>
<dbReference type="SUPFAM" id="SSF57701">
    <property type="entry name" value="Zn2/Cys6 DNA-binding domain"/>
    <property type="match status" value="1"/>
</dbReference>
<dbReference type="Gene3D" id="4.10.240.10">
    <property type="entry name" value="Zn(2)-C6 fungal-type DNA-binding domain"/>
    <property type="match status" value="1"/>
</dbReference>
<comment type="subcellular location">
    <subcellularLocation>
        <location evidence="1">Nucleus</location>
    </subcellularLocation>
</comment>
<evidence type="ECO:0000259" key="3">
    <source>
        <dbReference type="PROSITE" id="PS50048"/>
    </source>
</evidence>
<dbReference type="InParanoid" id="A0A0C3GV55"/>
<dbReference type="CDD" id="cd12148">
    <property type="entry name" value="fungal_TF_MHR"/>
    <property type="match status" value="1"/>
</dbReference>
<dbReference type="Pfam" id="PF00172">
    <property type="entry name" value="Zn_clus"/>
    <property type="match status" value="1"/>
</dbReference>
<proteinExistence type="predicted"/>
<dbReference type="Pfam" id="PF11951">
    <property type="entry name" value="Fungal_trans_2"/>
    <property type="match status" value="1"/>
</dbReference>
<reference evidence="4 5" key="1">
    <citation type="submission" date="2014-04" db="EMBL/GenBank/DDBJ databases">
        <authorList>
            <consortium name="DOE Joint Genome Institute"/>
            <person name="Kuo A."/>
            <person name="Martino E."/>
            <person name="Perotto S."/>
            <person name="Kohler A."/>
            <person name="Nagy L.G."/>
            <person name="Floudas D."/>
            <person name="Copeland A."/>
            <person name="Barry K.W."/>
            <person name="Cichocki N."/>
            <person name="Veneault-Fourrey C."/>
            <person name="LaButti K."/>
            <person name="Lindquist E.A."/>
            <person name="Lipzen A."/>
            <person name="Lundell T."/>
            <person name="Morin E."/>
            <person name="Murat C."/>
            <person name="Sun H."/>
            <person name="Tunlid A."/>
            <person name="Henrissat B."/>
            <person name="Grigoriev I.V."/>
            <person name="Hibbett D.S."/>
            <person name="Martin F."/>
            <person name="Nordberg H.P."/>
            <person name="Cantor M.N."/>
            <person name="Hua S.X."/>
        </authorList>
    </citation>
    <scope>NUCLEOTIDE SEQUENCE [LARGE SCALE GENOMIC DNA]</scope>
    <source>
        <strain evidence="4 5">Zn</strain>
    </source>
</reference>
<dbReference type="InterPro" id="IPR036864">
    <property type="entry name" value="Zn2-C6_fun-type_DNA-bd_sf"/>
</dbReference>
<keyword evidence="5" id="KW-1185">Reference proteome</keyword>
<dbReference type="GO" id="GO:0008270">
    <property type="term" value="F:zinc ion binding"/>
    <property type="evidence" value="ECO:0007669"/>
    <property type="project" value="InterPro"/>
</dbReference>
<dbReference type="PROSITE" id="PS00463">
    <property type="entry name" value="ZN2_CY6_FUNGAL_1"/>
    <property type="match status" value="1"/>
</dbReference>
<feature type="domain" description="Zn(2)-C6 fungal-type" evidence="3">
    <location>
        <begin position="6"/>
        <end position="34"/>
    </location>
</feature>
<keyword evidence="2" id="KW-0539">Nucleus</keyword>
<dbReference type="PANTHER" id="PTHR37534:SF9">
    <property type="entry name" value="ZN(II)2CYS6 TRANSCRIPTION FACTOR (EUROFUNG)"/>
    <property type="match status" value="1"/>
</dbReference>
<dbReference type="OrthoDB" id="5418899at2759"/>
<evidence type="ECO:0000313" key="5">
    <source>
        <dbReference type="Proteomes" id="UP000054321"/>
    </source>
</evidence>
<dbReference type="SMART" id="SM00066">
    <property type="entry name" value="GAL4"/>
    <property type="match status" value="1"/>
</dbReference>
<dbReference type="EMBL" id="KN832888">
    <property type="protein sequence ID" value="KIM95124.1"/>
    <property type="molecule type" value="Genomic_DNA"/>
</dbReference>
<evidence type="ECO:0000256" key="2">
    <source>
        <dbReference type="ARBA" id="ARBA00023242"/>
    </source>
</evidence>
<dbReference type="PROSITE" id="PS50048">
    <property type="entry name" value="ZN2_CY6_FUNGAL_2"/>
    <property type="match status" value="1"/>
</dbReference>